<gene>
    <name evidence="1" type="ORF">HH304_12270</name>
</gene>
<name>A0A848IY07_9BACT</name>
<sequence length="302" mass="33951">MIRSIIITAVLSMVCGIVHAQQIPMYSQYMFNGSAINPAYAGSQDAFYTSIIWREQWVGIEGAPSTQTLALHSPLNNQKIALGGIIYQDKIGVTTNRAIIPQVTYRIPSDNGIMSFGLQAGVVNYDADYSEISTTDPAFRNVVINTWKPTFGFGIYYYTDNYYVGASIPQMNEIYIDNENDSSQAVLTTHAFITGGYVFDVNADIKLKPHVLIKYANGAPLGFDLNVSALFREVLWTGVSYRYQESLSGLLKLQITNGLQFGYSYDFLTKRDWRVYSSGTHELMLSYKFTFEKKTTVTPKYF</sequence>
<comment type="caution">
    <text evidence="1">The sequence shown here is derived from an EMBL/GenBank/DDBJ whole genome shotgun (WGS) entry which is preliminary data.</text>
</comment>
<dbReference type="NCBIfam" id="TIGR03519">
    <property type="entry name" value="T9SS_PorP_fam"/>
    <property type="match status" value="1"/>
</dbReference>
<dbReference type="AlphaFoldDB" id="A0A848IY07"/>
<dbReference type="Proteomes" id="UP000559010">
    <property type="component" value="Unassembled WGS sequence"/>
</dbReference>
<dbReference type="InterPro" id="IPR019861">
    <property type="entry name" value="PorP/SprF_Bacteroidetes"/>
</dbReference>
<evidence type="ECO:0000313" key="1">
    <source>
        <dbReference type="EMBL" id="NMM49177.1"/>
    </source>
</evidence>
<accession>A0A848IY07</accession>
<reference evidence="1 2" key="1">
    <citation type="submission" date="2020-04" db="EMBL/GenBank/DDBJ databases">
        <title>Flammeovirgaceae bacterium KN852 isolated from deep sea.</title>
        <authorList>
            <person name="Zhang D.-C."/>
        </authorList>
    </citation>
    <scope>NUCLEOTIDE SEQUENCE [LARGE SCALE GENOMIC DNA]</scope>
    <source>
        <strain evidence="1 2">KN852</strain>
    </source>
</reference>
<protein>
    <submittedName>
        <fullName evidence="1">Type IX secretion system membrane protein PorP/SprF</fullName>
    </submittedName>
</protein>
<organism evidence="1 2">
    <name type="scientific">Marinigracilibium pacificum</name>
    <dbReference type="NCBI Taxonomy" id="2729599"/>
    <lineage>
        <taxon>Bacteria</taxon>
        <taxon>Pseudomonadati</taxon>
        <taxon>Bacteroidota</taxon>
        <taxon>Cytophagia</taxon>
        <taxon>Cytophagales</taxon>
        <taxon>Flammeovirgaceae</taxon>
        <taxon>Marinigracilibium</taxon>
    </lineage>
</organism>
<dbReference type="Pfam" id="PF11751">
    <property type="entry name" value="PorP_SprF"/>
    <property type="match status" value="1"/>
</dbReference>
<dbReference type="RefSeq" id="WP_169681909.1">
    <property type="nucleotide sequence ID" value="NZ_JABBNU010000007.1"/>
</dbReference>
<evidence type="ECO:0000313" key="2">
    <source>
        <dbReference type="Proteomes" id="UP000559010"/>
    </source>
</evidence>
<keyword evidence="2" id="KW-1185">Reference proteome</keyword>
<proteinExistence type="predicted"/>
<dbReference type="EMBL" id="JABBNU010000007">
    <property type="protein sequence ID" value="NMM49177.1"/>
    <property type="molecule type" value="Genomic_DNA"/>
</dbReference>